<comment type="cofactor">
    <cofactor evidence="1 14">
        <name>pyridoxal 5'-phosphate</name>
        <dbReference type="ChEBI" id="CHEBI:597326"/>
    </cofactor>
</comment>
<dbReference type="Gene3D" id="3.40.640.10">
    <property type="entry name" value="Type I PLP-dependent aspartate aminotransferase-like (Major domain)"/>
    <property type="match status" value="1"/>
</dbReference>
<comment type="catalytic activity">
    <reaction evidence="13 15">
        <text>(sulfur carrier)-H + L-cysteine = (sulfur carrier)-SH + L-alanine</text>
        <dbReference type="Rhea" id="RHEA:43892"/>
        <dbReference type="Rhea" id="RHEA-COMP:14737"/>
        <dbReference type="Rhea" id="RHEA-COMP:14739"/>
        <dbReference type="ChEBI" id="CHEBI:29917"/>
        <dbReference type="ChEBI" id="CHEBI:35235"/>
        <dbReference type="ChEBI" id="CHEBI:57972"/>
        <dbReference type="ChEBI" id="CHEBI:64428"/>
        <dbReference type="EC" id="2.8.1.7"/>
    </reaction>
</comment>
<proteinExistence type="inferred from homology"/>
<evidence type="ECO:0000256" key="14">
    <source>
        <dbReference type="RuleBase" id="RU004504"/>
    </source>
</evidence>
<evidence type="ECO:0000256" key="15">
    <source>
        <dbReference type="RuleBase" id="RU364075"/>
    </source>
</evidence>
<dbReference type="EMBL" id="CP022187">
    <property type="protein sequence ID" value="AWI77154.1"/>
    <property type="molecule type" value="Genomic_DNA"/>
</dbReference>
<dbReference type="InterPro" id="IPR015422">
    <property type="entry name" value="PyrdxlP-dep_Trfase_small"/>
</dbReference>
<dbReference type="PIRSF" id="PIRSF005572">
    <property type="entry name" value="NifS"/>
    <property type="match status" value="1"/>
</dbReference>
<dbReference type="InterPro" id="IPR015421">
    <property type="entry name" value="PyrdxlP-dep_Trfase_major"/>
</dbReference>
<dbReference type="Pfam" id="PF00266">
    <property type="entry name" value="Aminotran_5"/>
    <property type="match status" value="1"/>
</dbReference>
<evidence type="ECO:0000256" key="7">
    <source>
        <dbReference type="ARBA" id="ARBA00022723"/>
    </source>
</evidence>
<dbReference type="InterPro" id="IPR020578">
    <property type="entry name" value="Aminotrans_V_PyrdxlP_BS"/>
</dbReference>
<dbReference type="AlphaFoldDB" id="A0A2U8GUP5"/>
<dbReference type="PROSITE" id="PS00595">
    <property type="entry name" value="AA_TRANSFER_CLASS_5"/>
    <property type="match status" value="1"/>
</dbReference>
<evidence type="ECO:0000256" key="12">
    <source>
        <dbReference type="ARBA" id="ARBA00031911"/>
    </source>
</evidence>
<keyword evidence="18" id="KW-1185">Reference proteome</keyword>
<evidence type="ECO:0000256" key="9">
    <source>
        <dbReference type="ARBA" id="ARBA00023004"/>
    </source>
</evidence>
<dbReference type="RefSeq" id="WP_108950853.1">
    <property type="nucleotide sequence ID" value="NZ_CP022187.1"/>
</dbReference>
<keyword evidence="7 15" id="KW-0479">Metal-binding</keyword>
<evidence type="ECO:0000256" key="10">
    <source>
        <dbReference type="ARBA" id="ARBA00023014"/>
    </source>
</evidence>
<evidence type="ECO:0000256" key="2">
    <source>
        <dbReference type="ARBA" id="ARBA00003120"/>
    </source>
</evidence>
<comment type="similarity">
    <text evidence="3 15">Belongs to the class-V pyridoxal-phosphate-dependent aminotransferase family. NifS/IscS subfamily.</text>
</comment>
<reference evidence="17 18" key="1">
    <citation type="submission" date="2017-06" db="EMBL/GenBank/DDBJ databases">
        <title>Azoarcus.</title>
        <authorList>
            <person name="Woo J.-H."/>
            <person name="Kim H.-S."/>
        </authorList>
    </citation>
    <scope>NUCLEOTIDE SEQUENCE [LARGE SCALE GENOMIC DNA]</scope>
    <source>
        <strain evidence="17 18">TSPY31</strain>
    </source>
</reference>
<evidence type="ECO:0000313" key="18">
    <source>
        <dbReference type="Proteomes" id="UP000244930"/>
    </source>
</evidence>
<dbReference type="PANTHER" id="PTHR11601:SF34">
    <property type="entry name" value="CYSTEINE DESULFURASE"/>
    <property type="match status" value="1"/>
</dbReference>
<evidence type="ECO:0000256" key="8">
    <source>
        <dbReference type="ARBA" id="ARBA00022898"/>
    </source>
</evidence>
<protein>
    <recommendedName>
        <fullName evidence="5 15">Cysteine desulfurase</fullName>
        <ecNumber evidence="5 15">2.8.1.7</ecNumber>
    </recommendedName>
    <alternativeName>
        <fullName evidence="12 15">Nitrogenase metalloclusters biosynthesis protein NifS</fullName>
    </alternativeName>
</protein>
<dbReference type="FunFam" id="3.40.640.10:FF:000084">
    <property type="entry name" value="IscS-like cysteine desulfurase"/>
    <property type="match status" value="1"/>
</dbReference>
<dbReference type="EC" id="2.8.1.7" evidence="5 15"/>
<keyword evidence="6 15" id="KW-0808">Transferase</keyword>
<keyword evidence="8 15" id="KW-0663">Pyridoxal phosphate</keyword>
<dbReference type="InterPro" id="IPR015424">
    <property type="entry name" value="PyrdxlP-dep_Trfase"/>
</dbReference>
<dbReference type="InterPro" id="IPR000192">
    <property type="entry name" value="Aminotrans_V_dom"/>
</dbReference>
<dbReference type="SUPFAM" id="SSF53383">
    <property type="entry name" value="PLP-dependent transferases"/>
    <property type="match status" value="1"/>
</dbReference>
<dbReference type="KEGG" id="acom:CEW83_19560"/>
<name>A0A2U8GUP5_9RHOO</name>
<gene>
    <name evidence="17" type="primary">nifS</name>
    <name evidence="17" type="ORF">CEW83_19560</name>
</gene>
<dbReference type="NCBIfam" id="TIGR03402">
    <property type="entry name" value="FeS_nifS"/>
    <property type="match status" value="1"/>
</dbReference>
<keyword evidence="10 15" id="KW-0411">Iron-sulfur</keyword>
<evidence type="ECO:0000256" key="1">
    <source>
        <dbReference type="ARBA" id="ARBA00001933"/>
    </source>
</evidence>
<dbReference type="Gene3D" id="1.10.260.50">
    <property type="match status" value="1"/>
</dbReference>
<evidence type="ECO:0000256" key="6">
    <source>
        <dbReference type="ARBA" id="ARBA00022679"/>
    </source>
</evidence>
<dbReference type="PANTHER" id="PTHR11601">
    <property type="entry name" value="CYSTEINE DESULFURYLASE FAMILY MEMBER"/>
    <property type="match status" value="1"/>
</dbReference>
<dbReference type="GO" id="GO:0051536">
    <property type="term" value="F:iron-sulfur cluster binding"/>
    <property type="evidence" value="ECO:0007669"/>
    <property type="project" value="UniProtKB-KW"/>
</dbReference>
<evidence type="ECO:0000256" key="11">
    <source>
        <dbReference type="ARBA" id="ARBA00023231"/>
    </source>
</evidence>
<evidence type="ECO:0000256" key="5">
    <source>
        <dbReference type="ARBA" id="ARBA00012239"/>
    </source>
</evidence>
<comment type="subunit">
    <text evidence="4">Homodimer.</text>
</comment>
<feature type="domain" description="Aminotransferase class V" evidence="16">
    <location>
        <begin position="9"/>
        <end position="371"/>
    </location>
</feature>
<dbReference type="InterPro" id="IPR017772">
    <property type="entry name" value="Cys_deSase_NifS_bac/arc"/>
</dbReference>
<dbReference type="Proteomes" id="UP000244930">
    <property type="component" value="Chromosome"/>
</dbReference>
<sequence>MSIPNLTPIYLDNNATTRCAPEAVTAMLPYFTEQFGNPSSMHSFGAKVGHAVKAARTSLQKLLGAEFDSEIIYTAGGTEADNTAILSALKANPERKEIITTTVEHHAVLHLCDQLEKEGYTIHKLKVDGKGRLDLNEYAKLLSDKVAVVSVMWANNETGTFFPVVKMAEMANAAGVLFHTDAVQAVGKIPLKLKDTAIDMLSLSGHKLHGPKGIGALYLRRGARFRPLLRGGGQERGRRAGTENVPAIIGMGVAAQLALEHLEIENTYVRALRDKLQAGILAAVPHAFVTGNPDDRLPNTLNVAFEYVEGEAILMLLNKQGIAASSGSACTSGSLEPSHVMRAMGIPYTAAHGTIRFSLSHENTEAEMDRVIAAVPSIIAQLRKLSPYWGENGPVTDPEKAFAPTYA</sequence>
<evidence type="ECO:0000256" key="3">
    <source>
        <dbReference type="ARBA" id="ARBA00006490"/>
    </source>
</evidence>
<dbReference type="GO" id="GO:0030170">
    <property type="term" value="F:pyridoxal phosphate binding"/>
    <property type="evidence" value="ECO:0007669"/>
    <property type="project" value="InterPro"/>
</dbReference>
<comment type="function">
    <text evidence="2">Catalyzes the removal of elemental sulfur atoms from cysteine to produce alanine. Seems to participate in the biosynthesis of the nitrogenase metalloclusters by providing the inorganic sulfur required for the Fe-S core formation.</text>
</comment>
<evidence type="ECO:0000259" key="16">
    <source>
        <dbReference type="Pfam" id="PF00266"/>
    </source>
</evidence>
<evidence type="ECO:0000256" key="13">
    <source>
        <dbReference type="ARBA" id="ARBA00050776"/>
    </source>
</evidence>
<dbReference type="GO" id="GO:0046872">
    <property type="term" value="F:metal ion binding"/>
    <property type="evidence" value="ECO:0007669"/>
    <property type="project" value="UniProtKB-KW"/>
</dbReference>
<dbReference type="InterPro" id="IPR016454">
    <property type="entry name" value="Cysteine_dSase"/>
</dbReference>
<dbReference type="Gene3D" id="3.90.1150.10">
    <property type="entry name" value="Aspartate Aminotransferase, domain 1"/>
    <property type="match status" value="1"/>
</dbReference>
<dbReference type="GO" id="GO:0031071">
    <property type="term" value="F:cysteine desulfurase activity"/>
    <property type="evidence" value="ECO:0007669"/>
    <property type="project" value="UniProtKB-EC"/>
</dbReference>
<keyword evidence="9 15" id="KW-0408">Iron</keyword>
<evidence type="ECO:0000313" key="17">
    <source>
        <dbReference type="EMBL" id="AWI77154.1"/>
    </source>
</evidence>
<dbReference type="GO" id="GO:0006520">
    <property type="term" value="P:amino acid metabolic process"/>
    <property type="evidence" value="ECO:0007669"/>
    <property type="project" value="InterPro"/>
</dbReference>
<organism evidence="17 18">
    <name type="scientific">Parazoarcus communis</name>
    <dbReference type="NCBI Taxonomy" id="41977"/>
    <lineage>
        <taxon>Bacteria</taxon>
        <taxon>Pseudomonadati</taxon>
        <taxon>Pseudomonadota</taxon>
        <taxon>Betaproteobacteria</taxon>
        <taxon>Rhodocyclales</taxon>
        <taxon>Zoogloeaceae</taxon>
        <taxon>Parazoarcus</taxon>
    </lineage>
</organism>
<accession>A0A2U8GUP5</accession>
<evidence type="ECO:0000256" key="4">
    <source>
        <dbReference type="ARBA" id="ARBA00011738"/>
    </source>
</evidence>
<keyword evidence="11" id="KW-0535">Nitrogen fixation</keyword>